<gene>
    <name evidence="1" type="ORF">GCM10007890_20480</name>
</gene>
<dbReference type="EMBL" id="BSPL01000013">
    <property type="protein sequence ID" value="GLS70035.1"/>
    <property type="molecule type" value="Genomic_DNA"/>
</dbReference>
<organism evidence="1 2">
    <name type="scientific">Methylobacterium tardum</name>
    <dbReference type="NCBI Taxonomy" id="374432"/>
    <lineage>
        <taxon>Bacteria</taxon>
        <taxon>Pseudomonadati</taxon>
        <taxon>Pseudomonadota</taxon>
        <taxon>Alphaproteobacteria</taxon>
        <taxon>Hyphomicrobiales</taxon>
        <taxon>Methylobacteriaceae</taxon>
        <taxon>Methylobacterium</taxon>
    </lineage>
</organism>
<comment type="caution">
    <text evidence="1">The sequence shown here is derived from an EMBL/GenBank/DDBJ whole genome shotgun (WGS) entry which is preliminary data.</text>
</comment>
<dbReference type="AlphaFoldDB" id="A0AA37TE11"/>
<protein>
    <submittedName>
        <fullName evidence="1">Uncharacterized protein</fullName>
    </submittedName>
</protein>
<dbReference type="RefSeq" id="WP_238197348.1">
    <property type="nucleotide sequence ID" value="NZ_BPQZ01000017.1"/>
</dbReference>
<accession>A0AA37TE11</accession>
<proteinExistence type="predicted"/>
<dbReference type="Proteomes" id="UP001157440">
    <property type="component" value="Unassembled WGS sequence"/>
</dbReference>
<evidence type="ECO:0000313" key="1">
    <source>
        <dbReference type="EMBL" id="GLS70035.1"/>
    </source>
</evidence>
<reference evidence="2" key="1">
    <citation type="journal article" date="2019" name="Int. J. Syst. Evol. Microbiol.">
        <title>The Global Catalogue of Microorganisms (GCM) 10K type strain sequencing project: providing services to taxonomists for standard genome sequencing and annotation.</title>
        <authorList>
            <consortium name="The Broad Institute Genomics Platform"/>
            <consortium name="The Broad Institute Genome Sequencing Center for Infectious Disease"/>
            <person name="Wu L."/>
            <person name="Ma J."/>
        </authorList>
    </citation>
    <scope>NUCLEOTIDE SEQUENCE [LARGE SCALE GENOMIC DNA]</scope>
    <source>
        <strain evidence="2">NBRC 103632</strain>
    </source>
</reference>
<keyword evidence="2" id="KW-1185">Reference proteome</keyword>
<evidence type="ECO:0000313" key="2">
    <source>
        <dbReference type="Proteomes" id="UP001157440"/>
    </source>
</evidence>
<name>A0AA37TE11_9HYPH</name>
<sequence length="45" mass="4820">MTLSLVLSTALALVTGAAALLWAGFVAPKMDEFVDAPSIRDLRTW</sequence>